<proteinExistence type="predicted"/>
<organism evidence="1 2">
    <name type="scientific">Allostreptomyces psammosilenae</name>
    <dbReference type="NCBI Taxonomy" id="1892865"/>
    <lineage>
        <taxon>Bacteria</taxon>
        <taxon>Bacillati</taxon>
        <taxon>Actinomycetota</taxon>
        <taxon>Actinomycetes</taxon>
        <taxon>Kitasatosporales</taxon>
        <taxon>Streptomycetaceae</taxon>
        <taxon>Allostreptomyces</taxon>
    </lineage>
</organism>
<dbReference type="Proteomes" id="UP000567795">
    <property type="component" value="Unassembled WGS sequence"/>
</dbReference>
<comment type="caution">
    <text evidence="1">The sequence shown here is derived from an EMBL/GenBank/DDBJ whole genome shotgun (WGS) entry which is preliminary data.</text>
</comment>
<dbReference type="AlphaFoldDB" id="A0A852ZXR0"/>
<gene>
    <name evidence="1" type="ORF">FHU37_000364</name>
</gene>
<evidence type="ECO:0008006" key="3">
    <source>
        <dbReference type="Google" id="ProtNLM"/>
    </source>
</evidence>
<dbReference type="EMBL" id="JACBZD010000001">
    <property type="protein sequence ID" value="NYI03421.1"/>
    <property type="molecule type" value="Genomic_DNA"/>
</dbReference>
<name>A0A852ZXR0_9ACTN</name>
<accession>A0A852ZXR0</accession>
<keyword evidence="2" id="KW-1185">Reference proteome</keyword>
<protein>
    <recommendedName>
        <fullName evidence="3">DNA-binding protein</fullName>
    </recommendedName>
</protein>
<sequence length="92" mass="10207">MEERDAMRVVQGMNVSDVLALPVVIDLETGNRALGLGRSTGYDLARRGLYPCKVLRIGRTYRVVTADLCRVAGRSREGEEGSRAGRRDGERR</sequence>
<dbReference type="RefSeq" id="WP_179812172.1">
    <property type="nucleotide sequence ID" value="NZ_JACBZD010000001.1"/>
</dbReference>
<evidence type="ECO:0000313" key="2">
    <source>
        <dbReference type="Proteomes" id="UP000567795"/>
    </source>
</evidence>
<reference evidence="1 2" key="1">
    <citation type="submission" date="2020-07" db="EMBL/GenBank/DDBJ databases">
        <title>Sequencing the genomes of 1000 actinobacteria strains.</title>
        <authorList>
            <person name="Klenk H.-P."/>
        </authorList>
    </citation>
    <scope>NUCLEOTIDE SEQUENCE [LARGE SCALE GENOMIC DNA]</scope>
    <source>
        <strain evidence="1 2">DSM 42178</strain>
    </source>
</reference>
<evidence type="ECO:0000313" key="1">
    <source>
        <dbReference type="EMBL" id="NYI03421.1"/>
    </source>
</evidence>